<keyword evidence="3" id="KW-0732">Signal</keyword>
<dbReference type="InterPro" id="IPR018114">
    <property type="entry name" value="TRYPSIN_HIS"/>
</dbReference>
<keyword evidence="6" id="KW-0812">Transmembrane</keyword>
<dbReference type="EMBL" id="CAJNOT010003112">
    <property type="protein sequence ID" value="CAF1364807.1"/>
    <property type="molecule type" value="Genomic_DNA"/>
</dbReference>
<dbReference type="SMART" id="SM00020">
    <property type="entry name" value="Tryp_SPc"/>
    <property type="match status" value="1"/>
</dbReference>
<name>A0A815IFQ5_9BILA</name>
<keyword evidence="2" id="KW-0964">Secreted</keyword>
<dbReference type="CDD" id="cd00190">
    <property type="entry name" value="Tryp_SPc"/>
    <property type="match status" value="1"/>
</dbReference>
<evidence type="ECO:0000256" key="4">
    <source>
        <dbReference type="ARBA" id="ARBA00023157"/>
    </source>
</evidence>
<accession>A0A815IFQ5</accession>
<keyword evidence="4" id="KW-1015">Disulfide bond</keyword>
<feature type="domain" description="Peptidase S1" evidence="7">
    <location>
        <begin position="88"/>
        <end position="327"/>
    </location>
</feature>
<dbReference type="FunFam" id="2.40.10.10:FF:000068">
    <property type="entry name" value="transmembrane protease serine 2"/>
    <property type="match status" value="1"/>
</dbReference>
<comment type="caution">
    <text evidence="8">The sequence shown here is derived from an EMBL/GenBank/DDBJ whole genome shotgun (WGS) entry which is preliminary data.</text>
</comment>
<evidence type="ECO:0000259" key="7">
    <source>
        <dbReference type="PROSITE" id="PS50240"/>
    </source>
</evidence>
<dbReference type="FunFam" id="2.40.10.10:FF:000054">
    <property type="entry name" value="Complement C1r subcomponent"/>
    <property type="match status" value="1"/>
</dbReference>
<comment type="subcellular location">
    <subcellularLocation>
        <location evidence="1">Secreted</location>
    </subcellularLocation>
</comment>
<dbReference type="PROSITE" id="PS00134">
    <property type="entry name" value="TRYPSIN_HIS"/>
    <property type="match status" value="1"/>
</dbReference>
<dbReference type="PROSITE" id="PS50240">
    <property type="entry name" value="TRYPSIN_DOM"/>
    <property type="match status" value="1"/>
</dbReference>
<organism evidence="8 10">
    <name type="scientific">Rotaria sordida</name>
    <dbReference type="NCBI Taxonomy" id="392033"/>
    <lineage>
        <taxon>Eukaryota</taxon>
        <taxon>Metazoa</taxon>
        <taxon>Spiralia</taxon>
        <taxon>Gnathifera</taxon>
        <taxon>Rotifera</taxon>
        <taxon>Eurotatoria</taxon>
        <taxon>Bdelloidea</taxon>
        <taxon>Philodinida</taxon>
        <taxon>Philodinidae</taxon>
        <taxon>Rotaria</taxon>
    </lineage>
</organism>
<dbReference type="InterPro" id="IPR001314">
    <property type="entry name" value="Peptidase_S1A"/>
</dbReference>
<dbReference type="InterPro" id="IPR043504">
    <property type="entry name" value="Peptidase_S1_PA_chymotrypsin"/>
</dbReference>
<evidence type="ECO:0000256" key="5">
    <source>
        <dbReference type="ARBA" id="ARBA00023180"/>
    </source>
</evidence>
<sequence length="329" mass="37004">MQQQEPSMITQSLRINHRKSLYRYTLIGINSLSGLLIIATFISLIIIYLIHHRNNSISSVLSYPNIVCNQYSCGCPNSNNVTSFISKIVGGQQAPPYIYPWLVTLTDRYRIDPFCAGFIISSNVILTAAHCLNNRKPNRIQILSKIHDLQESKGDRHDIDKWIIHSEYRVNDSMHLNDIALIKIKNSFAKDLQPCCLPTKKSDDYPPAKTQAIISGWGKVRAKPNSENSPVLQHVVVPIVDHKNIKCKQSIVDKSRQLCAGYDSLSIDSCSGDSGAPLLVIEHDDNQEYFVAAGIVSYGNRQCDASISSGVYTRISFYFEWIHSSLLYL</sequence>
<dbReference type="GO" id="GO:0006508">
    <property type="term" value="P:proteolysis"/>
    <property type="evidence" value="ECO:0007669"/>
    <property type="project" value="InterPro"/>
</dbReference>
<proteinExistence type="predicted"/>
<reference evidence="8" key="1">
    <citation type="submission" date="2021-02" db="EMBL/GenBank/DDBJ databases">
        <authorList>
            <person name="Nowell W R."/>
        </authorList>
    </citation>
    <scope>NUCLEOTIDE SEQUENCE</scope>
</reference>
<evidence type="ECO:0000256" key="1">
    <source>
        <dbReference type="ARBA" id="ARBA00004613"/>
    </source>
</evidence>
<dbReference type="SUPFAM" id="SSF50494">
    <property type="entry name" value="Trypsin-like serine proteases"/>
    <property type="match status" value="1"/>
</dbReference>
<feature type="transmembrane region" description="Helical" evidence="6">
    <location>
        <begin position="21"/>
        <end position="50"/>
    </location>
</feature>
<dbReference type="InterPro" id="IPR001254">
    <property type="entry name" value="Trypsin_dom"/>
</dbReference>
<keyword evidence="6" id="KW-1133">Transmembrane helix</keyword>
<dbReference type="InterPro" id="IPR009003">
    <property type="entry name" value="Peptidase_S1_PA"/>
</dbReference>
<evidence type="ECO:0000313" key="9">
    <source>
        <dbReference type="EMBL" id="CAF4037600.1"/>
    </source>
</evidence>
<dbReference type="GO" id="GO:0004252">
    <property type="term" value="F:serine-type endopeptidase activity"/>
    <property type="evidence" value="ECO:0007669"/>
    <property type="project" value="InterPro"/>
</dbReference>
<dbReference type="GO" id="GO:0005576">
    <property type="term" value="C:extracellular region"/>
    <property type="evidence" value="ECO:0007669"/>
    <property type="project" value="UniProtKB-SubCell"/>
</dbReference>
<dbReference type="Proteomes" id="UP000663836">
    <property type="component" value="Unassembled WGS sequence"/>
</dbReference>
<evidence type="ECO:0000313" key="10">
    <source>
        <dbReference type="Proteomes" id="UP000663864"/>
    </source>
</evidence>
<keyword evidence="5" id="KW-0325">Glycoprotein</keyword>
<keyword evidence="6" id="KW-0472">Membrane</keyword>
<evidence type="ECO:0000256" key="6">
    <source>
        <dbReference type="SAM" id="Phobius"/>
    </source>
</evidence>
<evidence type="ECO:0000313" key="8">
    <source>
        <dbReference type="EMBL" id="CAF1364807.1"/>
    </source>
</evidence>
<dbReference type="PRINTS" id="PR00722">
    <property type="entry name" value="CHYMOTRYPSIN"/>
</dbReference>
<dbReference type="Proteomes" id="UP000663864">
    <property type="component" value="Unassembled WGS sequence"/>
</dbReference>
<dbReference type="Pfam" id="PF00089">
    <property type="entry name" value="Trypsin"/>
    <property type="match status" value="1"/>
</dbReference>
<gene>
    <name evidence="9" type="ORF">JBS370_LOCUS28316</name>
    <name evidence="8" type="ORF">ZHD862_LOCUS31271</name>
</gene>
<dbReference type="AlphaFoldDB" id="A0A815IFQ5"/>
<dbReference type="EMBL" id="CAJOBD010005639">
    <property type="protein sequence ID" value="CAF4037600.1"/>
    <property type="molecule type" value="Genomic_DNA"/>
</dbReference>
<dbReference type="Gene3D" id="2.40.10.10">
    <property type="entry name" value="Trypsin-like serine proteases"/>
    <property type="match status" value="2"/>
</dbReference>
<dbReference type="PANTHER" id="PTHR24252">
    <property type="entry name" value="ACROSIN-RELATED"/>
    <property type="match status" value="1"/>
</dbReference>
<evidence type="ECO:0000256" key="3">
    <source>
        <dbReference type="ARBA" id="ARBA00022729"/>
    </source>
</evidence>
<evidence type="ECO:0000256" key="2">
    <source>
        <dbReference type="ARBA" id="ARBA00022525"/>
    </source>
</evidence>
<dbReference type="PANTHER" id="PTHR24252:SF7">
    <property type="entry name" value="HYALIN"/>
    <property type="match status" value="1"/>
</dbReference>
<protein>
    <recommendedName>
        <fullName evidence="7">Peptidase S1 domain-containing protein</fullName>
    </recommendedName>
</protein>